<keyword evidence="3" id="KW-1185">Reference proteome</keyword>
<gene>
    <name evidence="2" type="ORF">QNI14_02000</name>
</gene>
<feature type="region of interest" description="Disordered" evidence="1">
    <location>
        <begin position="101"/>
        <end position="152"/>
    </location>
</feature>
<evidence type="ECO:0000256" key="1">
    <source>
        <dbReference type="SAM" id="MobiDB-lite"/>
    </source>
</evidence>
<reference evidence="2 3" key="1">
    <citation type="submission" date="2023-05" db="EMBL/GenBank/DDBJ databases">
        <title>Microbacterium dauci sp.nov., Isolated from Carrot Rhizosphere Soil.</title>
        <authorList>
            <person name="Xiao Z."/>
            <person name="Zheng J."/>
        </authorList>
    </citation>
    <scope>NUCLEOTIDE SEQUENCE [LARGE SCALE GENOMIC DNA]</scope>
    <source>
        <strain evidence="2 3">LX3-4</strain>
    </source>
</reference>
<dbReference type="EMBL" id="JASJND010000001">
    <property type="protein sequence ID" value="MDJ1113220.1"/>
    <property type="molecule type" value="Genomic_DNA"/>
</dbReference>
<dbReference type="Proteomes" id="UP001321481">
    <property type="component" value="Unassembled WGS sequence"/>
</dbReference>
<evidence type="ECO:0000313" key="3">
    <source>
        <dbReference type="Proteomes" id="UP001321481"/>
    </source>
</evidence>
<name>A0ABT6ZBZ6_9MICO</name>
<organism evidence="2 3">
    <name type="scientific">Microbacterium dauci</name>
    <dbReference type="NCBI Taxonomy" id="3048008"/>
    <lineage>
        <taxon>Bacteria</taxon>
        <taxon>Bacillati</taxon>
        <taxon>Actinomycetota</taxon>
        <taxon>Actinomycetes</taxon>
        <taxon>Micrococcales</taxon>
        <taxon>Microbacteriaceae</taxon>
        <taxon>Microbacterium</taxon>
    </lineage>
</organism>
<dbReference type="RefSeq" id="WP_283714511.1">
    <property type="nucleotide sequence ID" value="NZ_JASJND010000001.1"/>
</dbReference>
<sequence>MLGLPVEAAPTALGLLRLAGASPMLLDPARVAAQLYPSESRLSSTERVVLHVVMLEEAGYLRTWVEEGTEWLQLLDATAPAAPHVTSTAFRDAFSAPLADPFSSAGEREKEREKRAGARERARAQAQAEERAWEARWADHAQRPASRPERPRLLNAPPIGCHEHPNGTSTPCGPCGTAAEYRRQWLAREKYVEQLAIFEETNGVDDDEPF</sequence>
<protein>
    <submittedName>
        <fullName evidence="2">Uncharacterized protein</fullName>
    </submittedName>
</protein>
<accession>A0ABT6ZBZ6</accession>
<comment type="caution">
    <text evidence="2">The sequence shown here is derived from an EMBL/GenBank/DDBJ whole genome shotgun (WGS) entry which is preliminary data.</text>
</comment>
<feature type="compositionally biased region" description="Basic and acidic residues" evidence="1">
    <location>
        <begin position="106"/>
        <end position="152"/>
    </location>
</feature>
<proteinExistence type="predicted"/>
<evidence type="ECO:0000313" key="2">
    <source>
        <dbReference type="EMBL" id="MDJ1113220.1"/>
    </source>
</evidence>